<dbReference type="Proteomes" id="UP000199394">
    <property type="component" value="Unassembled WGS sequence"/>
</dbReference>
<proteinExistence type="predicted"/>
<dbReference type="SUPFAM" id="SSF52540">
    <property type="entry name" value="P-loop containing nucleoside triphosphate hydrolases"/>
    <property type="match status" value="1"/>
</dbReference>
<dbReference type="PANTHER" id="PTHR11669:SF8">
    <property type="entry name" value="DNA POLYMERASE III SUBUNIT DELTA"/>
    <property type="match status" value="1"/>
</dbReference>
<keyword evidence="2" id="KW-1185">Reference proteome</keyword>
<dbReference type="RefSeq" id="WP_176966681.1">
    <property type="nucleotide sequence ID" value="NZ_FNRK01000013.1"/>
</dbReference>
<name>A0A1H4C138_9FIRM</name>
<dbReference type="STRING" id="81409.SAMN04515656_11337"/>
<dbReference type="InterPro" id="IPR027417">
    <property type="entry name" value="P-loop_NTPase"/>
</dbReference>
<gene>
    <name evidence="1" type="ORF">SAMN04515656_11337</name>
</gene>
<dbReference type="Pfam" id="PF13177">
    <property type="entry name" value="DNA_pol3_delta2"/>
    <property type="match status" value="1"/>
</dbReference>
<organism evidence="1 2">
    <name type="scientific">Eubacterium aggregans</name>
    <dbReference type="NCBI Taxonomy" id="81409"/>
    <lineage>
        <taxon>Bacteria</taxon>
        <taxon>Bacillati</taxon>
        <taxon>Bacillota</taxon>
        <taxon>Clostridia</taxon>
        <taxon>Eubacteriales</taxon>
        <taxon>Eubacteriaceae</taxon>
        <taxon>Eubacterium</taxon>
    </lineage>
</organism>
<dbReference type="EMBL" id="FNRK01000013">
    <property type="protein sequence ID" value="SEA54165.1"/>
    <property type="molecule type" value="Genomic_DNA"/>
</dbReference>
<dbReference type="Gene3D" id="3.40.50.300">
    <property type="entry name" value="P-loop containing nucleotide triphosphate hydrolases"/>
    <property type="match status" value="1"/>
</dbReference>
<reference evidence="1 2" key="1">
    <citation type="submission" date="2016-10" db="EMBL/GenBank/DDBJ databases">
        <authorList>
            <person name="de Groot N.N."/>
        </authorList>
    </citation>
    <scope>NUCLEOTIDE SEQUENCE [LARGE SCALE GENOMIC DNA]</scope>
    <source>
        <strain evidence="1 2">SR12</strain>
    </source>
</reference>
<evidence type="ECO:0000313" key="2">
    <source>
        <dbReference type="Proteomes" id="UP000199394"/>
    </source>
</evidence>
<dbReference type="GO" id="GO:0003887">
    <property type="term" value="F:DNA-directed DNA polymerase activity"/>
    <property type="evidence" value="ECO:0007669"/>
    <property type="project" value="InterPro"/>
</dbReference>
<dbReference type="AlphaFoldDB" id="A0A1H4C138"/>
<dbReference type="GO" id="GO:0006261">
    <property type="term" value="P:DNA-templated DNA replication"/>
    <property type="evidence" value="ECO:0007669"/>
    <property type="project" value="TreeGrafter"/>
</dbReference>
<protein>
    <submittedName>
        <fullName evidence="1">DNA polymerase-3 subunit delta</fullName>
    </submittedName>
</protein>
<sequence>MFDQIIGEERIKEILGNTIRKDQVSHAYLFTGPKGMGKQTLALAFAAALKCTAPLENRPCGTCLACREMAHGNMGDFIRIAPEEGQRSIKIRQVRDLIAAISAKTFDGSLRICLITHAETMTTEAQNALLKSLEEPEPGNVFLITAENGERILPTLRSRCQVLPLEPLSDGEIQTLLKSRGYPLGNGEMSRLLAECGGIPGKALAHVENADEEAIKKEAFSVICDILKGNPMPLFGFSEKLGKSKSDSAIVLDELILAFSTSLRAEMGGVGSAGGGPWLSQTTPLLKPGAAQGILAILFELAKNLQYNINLRLQWESTLLKIYELQEKNR</sequence>
<dbReference type="GO" id="GO:0008408">
    <property type="term" value="F:3'-5' exonuclease activity"/>
    <property type="evidence" value="ECO:0007669"/>
    <property type="project" value="InterPro"/>
</dbReference>
<evidence type="ECO:0000313" key="1">
    <source>
        <dbReference type="EMBL" id="SEA54165.1"/>
    </source>
</evidence>
<dbReference type="NCBIfam" id="TIGR00678">
    <property type="entry name" value="holB"/>
    <property type="match status" value="1"/>
</dbReference>
<dbReference type="InterPro" id="IPR004622">
    <property type="entry name" value="DNA_pol_HolB"/>
</dbReference>
<dbReference type="PANTHER" id="PTHR11669">
    <property type="entry name" value="REPLICATION FACTOR C / DNA POLYMERASE III GAMMA-TAU SUBUNIT"/>
    <property type="match status" value="1"/>
</dbReference>
<dbReference type="InterPro" id="IPR050238">
    <property type="entry name" value="DNA_Rep/Repair_Clamp_Loader"/>
</dbReference>
<accession>A0A1H4C138</accession>